<dbReference type="UniPathway" id="UPA00610">
    <property type="reaction ID" value="UER00666"/>
</dbReference>
<dbReference type="PANTHER" id="PTHR11241:SF0">
    <property type="entry name" value="DEOXYURIDINE 5'-TRIPHOSPHATE NUCLEOTIDOHYDROLASE"/>
    <property type="match status" value="1"/>
</dbReference>
<keyword evidence="4 5" id="KW-0546">Nucleotide metabolism</keyword>
<keyword evidence="8" id="KW-1185">Reference proteome</keyword>
<sequence>MEVDLARESQLIYVIPDIMMTIGDFFRNIQLTIVTRGYETWQNGEANFLITRGLIGRLSNTPNVAFAYETTTRPKLSAPLPQEATYNKNDEVQSDEDELRLHTVAILIEEEGLLVKRIYHSVALPRRATKGAVGYDLPINRAQDIPAKGRTLLTTGLSIKMPKGTYARIATRSSTALKKEILIRAGIIDSDYRGEPSGKFDYYVTYAIPEAAPDLQLSEPSWDDNPPPQSKQLADNIIKILCPPDVTSHHPTTYGTYAGDTRSGPSLHRSIEYPMTKDDEFLATFFEDTSNSEAENIQNSLNAYFPDAMECGGKELPYPTKIIPEIPEIITAGQELEEN</sequence>
<dbReference type="Gene3D" id="2.70.40.10">
    <property type="match status" value="1"/>
</dbReference>
<dbReference type="SUPFAM" id="SSF51283">
    <property type="entry name" value="dUTPase-like"/>
    <property type="match status" value="1"/>
</dbReference>
<dbReference type="PANTHER" id="PTHR11241">
    <property type="entry name" value="DEOXYURIDINE 5'-TRIPHOSPHATE NUCLEOTIDOHYDROLASE"/>
    <property type="match status" value="1"/>
</dbReference>
<comment type="similarity">
    <text evidence="2 5">Belongs to the dUTPase family.</text>
</comment>
<feature type="domain" description="dUTPase-like" evidence="6">
    <location>
        <begin position="122"/>
        <end position="195"/>
    </location>
</feature>
<dbReference type="InterPro" id="IPR033704">
    <property type="entry name" value="dUTPase_trimeric"/>
</dbReference>
<dbReference type="InterPro" id="IPR008181">
    <property type="entry name" value="dUTPase"/>
</dbReference>
<evidence type="ECO:0000259" key="6">
    <source>
        <dbReference type="Pfam" id="PF00692"/>
    </source>
</evidence>
<dbReference type="CDD" id="cd07557">
    <property type="entry name" value="trimeric_dUTPase"/>
    <property type="match status" value="1"/>
</dbReference>
<evidence type="ECO:0000256" key="3">
    <source>
        <dbReference type="ARBA" id="ARBA00022801"/>
    </source>
</evidence>
<protein>
    <recommendedName>
        <fullName evidence="5">Deoxyuridine 5'-triphosphate nucleotidohydrolase</fullName>
        <shortName evidence="5">dUTPase</shortName>
        <ecNumber evidence="5">3.6.1.23</ecNumber>
    </recommendedName>
    <alternativeName>
        <fullName evidence="5">dUTP pyrophosphatase</fullName>
    </alternativeName>
</protein>
<dbReference type="EMBL" id="JACMSC010000001">
    <property type="protein sequence ID" value="KAG6537015.1"/>
    <property type="molecule type" value="Genomic_DNA"/>
</dbReference>
<name>A0A8J5M8N6_ZINOF</name>
<comment type="function">
    <text evidence="5">Involved in nucleotide metabolism via production of dUMP, the immediate precursor of thymidine nucleotides, and decreases the intracellular concentration of dUTP so that uracil cannot be incorporated into DNA.</text>
</comment>
<dbReference type="InterPro" id="IPR029054">
    <property type="entry name" value="dUTPase-like"/>
</dbReference>
<dbReference type="EC" id="3.6.1.23" evidence="5"/>
<organism evidence="7 8">
    <name type="scientific">Zingiber officinale</name>
    <name type="common">Ginger</name>
    <name type="synonym">Amomum zingiber</name>
    <dbReference type="NCBI Taxonomy" id="94328"/>
    <lineage>
        <taxon>Eukaryota</taxon>
        <taxon>Viridiplantae</taxon>
        <taxon>Streptophyta</taxon>
        <taxon>Embryophyta</taxon>
        <taxon>Tracheophyta</taxon>
        <taxon>Spermatophyta</taxon>
        <taxon>Magnoliopsida</taxon>
        <taxon>Liliopsida</taxon>
        <taxon>Zingiberales</taxon>
        <taxon>Zingiberaceae</taxon>
        <taxon>Zingiber</taxon>
    </lineage>
</organism>
<comment type="pathway">
    <text evidence="1 5">Pyrimidine metabolism; dUMP biosynthesis; dUMP from dCTP (dUTP route): step 2/2.</text>
</comment>
<dbReference type="Pfam" id="PF00692">
    <property type="entry name" value="dUTPase"/>
    <property type="match status" value="1"/>
</dbReference>
<gene>
    <name evidence="7" type="ORF">ZIOFF_002093</name>
</gene>
<dbReference type="GO" id="GO:0046081">
    <property type="term" value="P:dUTP catabolic process"/>
    <property type="evidence" value="ECO:0007669"/>
    <property type="project" value="UniProtKB-UniRule"/>
</dbReference>
<comment type="cofactor">
    <cofactor evidence="5">
        <name>Mg(2+)</name>
        <dbReference type="ChEBI" id="CHEBI:18420"/>
    </cofactor>
</comment>
<comment type="catalytic activity">
    <reaction evidence="5">
        <text>dUTP + H2O = dUMP + diphosphate + H(+)</text>
        <dbReference type="Rhea" id="RHEA:10248"/>
        <dbReference type="ChEBI" id="CHEBI:15377"/>
        <dbReference type="ChEBI" id="CHEBI:15378"/>
        <dbReference type="ChEBI" id="CHEBI:33019"/>
        <dbReference type="ChEBI" id="CHEBI:61555"/>
        <dbReference type="ChEBI" id="CHEBI:246422"/>
        <dbReference type="EC" id="3.6.1.23"/>
    </reaction>
</comment>
<dbReference type="GO" id="GO:0004170">
    <property type="term" value="F:dUTP diphosphatase activity"/>
    <property type="evidence" value="ECO:0007669"/>
    <property type="project" value="UniProtKB-UniRule"/>
</dbReference>
<proteinExistence type="inferred from homology"/>
<dbReference type="AlphaFoldDB" id="A0A8J5M8N6"/>
<evidence type="ECO:0000256" key="4">
    <source>
        <dbReference type="ARBA" id="ARBA00023080"/>
    </source>
</evidence>
<dbReference type="InterPro" id="IPR036157">
    <property type="entry name" value="dUTPase-like_sf"/>
</dbReference>
<keyword evidence="3 5" id="KW-0378">Hydrolase</keyword>
<dbReference type="GO" id="GO:0000287">
    <property type="term" value="F:magnesium ion binding"/>
    <property type="evidence" value="ECO:0007669"/>
    <property type="project" value="UniProtKB-UniRule"/>
</dbReference>
<evidence type="ECO:0000256" key="2">
    <source>
        <dbReference type="ARBA" id="ARBA00006581"/>
    </source>
</evidence>
<dbReference type="Proteomes" id="UP000734854">
    <property type="component" value="Unassembled WGS sequence"/>
</dbReference>
<comment type="caution">
    <text evidence="7">The sequence shown here is derived from an EMBL/GenBank/DDBJ whole genome shotgun (WGS) entry which is preliminary data.</text>
</comment>
<keyword evidence="5" id="KW-0460">Magnesium</keyword>
<evidence type="ECO:0000313" key="7">
    <source>
        <dbReference type="EMBL" id="KAG6537015.1"/>
    </source>
</evidence>
<accession>A0A8J5M8N6</accession>
<dbReference type="GO" id="GO:0006226">
    <property type="term" value="P:dUMP biosynthetic process"/>
    <property type="evidence" value="ECO:0007669"/>
    <property type="project" value="UniProtKB-UniRule"/>
</dbReference>
<evidence type="ECO:0000256" key="5">
    <source>
        <dbReference type="RuleBase" id="RU367024"/>
    </source>
</evidence>
<evidence type="ECO:0000256" key="1">
    <source>
        <dbReference type="ARBA" id="ARBA00005142"/>
    </source>
</evidence>
<keyword evidence="5" id="KW-0479">Metal-binding</keyword>
<evidence type="ECO:0000313" key="8">
    <source>
        <dbReference type="Proteomes" id="UP000734854"/>
    </source>
</evidence>
<reference evidence="7 8" key="1">
    <citation type="submission" date="2020-08" db="EMBL/GenBank/DDBJ databases">
        <title>Plant Genome Project.</title>
        <authorList>
            <person name="Zhang R.-G."/>
        </authorList>
    </citation>
    <scope>NUCLEOTIDE SEQUENCE [LARGE SCALE GENOMIC DNA]</scope>
    <source>
        <tissue evidence="7">Rhizome</tissue>
    </source>
</reference>